<dbReference type="Gene3D" id="3.40.50.1110">
    <property type="entry name" value="SGNH hydrolase"/>
    <property type="match status" value="1"/>
</dbReference>
<evidence type="ECO:0000256" key="1">
    <source>
        <dbReference type="SAM" id="SignalP"/>
    </source>
</evidence>
<dbReference type="PANTHER" id="PTHR43784">
    <property type="entry name" value="GDSL-LIKE LIPASE/ACYLHYDROLASE, PUTATIVE (AFU_ORTHOLOGUE AFUA_2G00820)-RELATED"/>
    <property type="match status" value="1"/>
</dbReference>
<accession>A0A1I6MAW0</accession>
<dbReference type="EMBL" id="FOZL01000001">
    <property type="protein sequence ID" value="SFS12753.1"/>
    <property type="molecule type" value="Genomic_DNA"/>
</dbReference>
<organism evidence="3 4">
    <name type="scientific">Granulicella pectinivorans</name>
    <dbReference type="NCBI Taxonomy" id="474950"/>
    <lineage>
        <taxon>Bacteria</taxon>
        <taxon>Pseudomonadati</taxon>
        <taxon>Acidobacteriota</taxon>
        <taxon>Terriglobia</taxon>
        <taxon>Terriglobales</taxon>
        <taxon>Acidobacteriaceae</taxon>
        <taxon>Granulicella</taxon>
    </lineage>
</organism>
<evidence type="ECO:0000313" key="4">
    <source>
        <dbReference type="Proteomes" id="UP000199024"/>
    </source>
</evidence>
<sequence>MGGKTLYACAVVVLVLVAMGAPADAAAPEQWVTTWGSSQLKPVGADLFPSHAMDHATLRQVVHVSLGGERFRLRLSNVFGERPLVLQSVSVARAGVGPGTIVSGSNEVVRCHGATTISIPAGAEYVSDAIAMPLKPLSDVVVTMLIEYAPESVTFHAGARATSFLAAGEHAGDVRLPSPRTFVHWYFLAGVEVATHGSRGAVVVLGDSITDGHGATDDANDRWPDVLAHRLAPLGFGVVNEGIGGNRILADGLGPSALSRFDRDVLSVAGVRSLILLEGINDLGTLSREDPQPVSRHVSLVEELEGAFLQMITRAHAHGIRVYGGTLTPYLGSDYYHPDARAEADRVALNQWIRTSQAFDGVIDFDAAVSDPARAGHLAPAFDSGDHLHPGPAGYARMGEAVPLPLFSKQR</sequence>
<name>A0A1I6MAW0_9BACT</name>
<dbReference type="SUPFAM" id="SSF52266">
    <property type="entry name" value="SGNH hydrolase"/>
    <property type="match status" value="1"/>
</dbReference>
<dbReference type="STRING" id="474950.SAMN05421771_2184"/>
<dbReference type="AlphaFoldDB" id="A0A1I6MAW0"/>
<dbReference type="Pfam" id="PF13472">
    <property type="entry name" value="Lipase_GDSL_2"/>
    <property type="match status" value="1"/>
</dbReference>
<protein>
    <submittedName>
        <fullName evidence="3">Lysophospholipase L1</fullName>
    </submittedName>
</protein>
<dbReference type="OrthoDB" id="1828825at2"/>
<dbReference type="CDD" id="cd01830">
    <property type="entry name" value="XynE_like"/>
    <property type="match status" value="1"/>
</dbReference>
<proteinExistence type="predicted"/>
<dbReference type="InterPro" id="IPR053140">
    <property type="entry name" value="GDSL_Rv0518-like"/>
</dbReference>
<dbReference type="RefSeq" id="WP_089839159.1">
    <property type="nucleotide sequence ID" value="NZ_FOZL01000001.1"/>
</dbReference>
<dbReference type="Proteomes" id="UP000199024">
    <property type="component" value="Unassembled WGS sequence"/>
</dbReference>
<evidence type="ECO:0000313" key="3">
    <source>
        <dbReference type="EMBL" id="SFS12753.1"/>
    </source>
</evidence>
<dbReference type="PANTHER" id="PTHR43784:SF2">
    <property type="entry name" value="GDSL-LIKE LIPASE_ACYLHYDROLASE, PUTATIVE (AFU_ORTHOLOGUE AFUA_2G00820)-RELATED"/>
    <property type="match status" value="1"/>
</dbReference>
<dbReference type="InterPro" id="IPR013830">
    <property type="entry name" value="SGNH_hydro"/>
</dbReference>
<dbReference type="InterPro" id="IPR036514">
    <property type="entry name" value="SGNH_hydro_sf"/>
</dbReference>
<keyword evidence="1" id="KW-0732">Signal</keyword>
<feature type="chain" id="PRO_5011653716" evidence="1">
    <location>
        <begin position="26"/>
        <end position="411"/>
    </location>
</feature>
<dbReference type="GO" id="GO:0016788">
    <property type="term" value="F:hydrolase activity, acting on ester bonds"/>
    <property type="evidence" value="ECO:0007669"/>
    <property type="project" value="UniProtKB-ARBA"/>
</dbReference>
<feature type="domain" description="SGNH hydrolase-type esterase" evidence="2">
    <location>
        <begin position="204"/>
        <end position="397"/>
    </location>
</feature>
<keyword evidence="4" id="KW-1185">Reference proteome</keyword>
<gene>
    <name evidence="3" type="ORF">SAMN05421771_2184</name>
</gene>
<reference evidence="3 4" key="1">
    <citation type="submission" date="2016-10" db="EMBL/GenBank/DDBJ databases">
        <authorList>
            <person name="de Groot N.N."/>
        </authorList>
    </citation>
    <scope>NUCLEOTIDE SEQUENCE [LARGE SCALE GENOMIC DNA]</scope>
    <source>
        <strain evidence="3 4">DSM 21001</strain>
    </source>
</reference>
<feature type="signal peptide" evidence="1">
    <location>
        <begin position="1"/>
        <end position="25"/>
    </location>
</feature>
<evidence type="ECO:0000259" key="2">
    <source>
        <dbReference type="Pfam" id="PF13472"/>
    </source>
</evidence>